<gene>
    <name evidence="6" type="ORF">DASC09_051130</name>
</gene>
<reference evidence="6 7" key="1">
    <citation type="journal article" date="2023" name="Elife">
        <title>Identification of key yeast species and microbe-microbe interactions impacting larval growth of Drosophila in the wild.</title>
        <authorList>
            <person name="Mure A."/>
            <person name="Sugiura Y."/>
            <person name="Maeda R."/>
            <person name="Honda K."/>
            <person name="Sakurai N."/>
            <person name="Takahashi Y."/>
            <person name="Watada M."/>
            <person name="Katoh T."/>
            <person name="Gotoh A."/>
            <person name="Gotoh Y."/>
            <person name="Taniguchi I."/>
            <person name="Nakamura K."/>
            <person name="Hayashi T."/>
            <person name="Katayama T."/>
            <person name="Uemura T."/>
            <person name="Hattori Y."/>
        </authorList>
    </citation>
    <scope>NUCLEOTIDE SEQUENCE [LARGE SCALE GENOMIC DNA]</scope>
    <source>
        <strain evidence="6 7">SC-9</strain>
    </source>
</reference>
<feature type="compositionally biased region" description="Basic and acidic residues" evidence="4">
    <location>
        <begin position="271"/>
        <end position="284"/>
    </location>
</feature>
<accession>A0AAV5QS94</accession>
<keyword evidence="2" id="KW-0808">Transferase</keyword>
<proteinExistence type="inferred from homology"/>
<feature type="active site" evidence="3">
    <location>
        <position position="420"/>
    </location>
</feature>
<comment type="similarity">
    <text evidence="1">Belongs to the AB hydrolase superfamily. MetX family.</text>
</comment>
<feature type="active site" evidence="3">
    <location>
        <position position="391"/>
    </location>
</feature>
<dbReference type="InterPro" id="IPR029058">
    <property type="entry name" value="AB_hydrolase_fold"/>
</dbReference>
<feature type="active site" description="Nucleophile" evidence="3">
    <location>
        <position position="153"/>
    </location>
</feature>
<organism evidence="6 7">
    <name type="scientific">Saccharomycopsis crataegensis</name>
    <dbReference type="NCBI Taxonomy" id="43959"/>
    <lineage>
        <taxon>Eukaryota</taxon>
        <taxon>Fungi</taxon>
        <taxon>Dikarya</taxon>
        <taxon>Ascomycota</taxon>
        <taxon>Saccharomycotina</taxon>
        <taxon>Saccharomycetes</taxon>
        <taxon>Saccharomycopsidaceae</taxon>
        <taxon>Saccharomycopsis</taxon>
    </lineage>
</organism>
<dbReference type="GO" id="GO:0009092">
    <property type="term" value="P:homoserine metabolic process"/>
    <property type="evidence" value="ECO:0007669"/>
    <property type="project" value="TreeGrafter"/>
</dbReference>
<evidence type="ECO:0000259" key="5">
    <source>
        <dbReference type="Pfam" id="PF00561"/>
    </source>
</evidence>
<feature type="region of interest" description="Disordered" evidence="4">
    <location>
        <begin position="241"/>
        <end position="313"/>
    </location>
</feature>
<dbReference type="SUPFAM" id="SSF53474">
    <property type="entry name" value="alpha/beta-Hydrolases"/>
    <property type="match status" value="1"/>
</dbReference>
<dbReference type="Pfam" id="PF00561">
    <property type="entry name" value="Abhydrolase_1"/>
    <property type="match status" value="1"/>
</dbReference>
<comment type="caution">
    <text evidence="6">The sequence shown here is derived from an EMBL/GenBank/DDBJ whole genome shotgun (WGS) entry which is preliminary data.</text>
</comment>
<keyword evidence="7" id="KW-1185">Reference proteome</keyword>
<dbReference type="Proteomes" id="UP001360560">
    <property type="component" value="Unassembled WGS sequence"/>
</dbReference>
<evidence type="ECO:0000256" key="3">
    <source>
        <dbReference type="PIRSR" id="PIRSR000443-1"/>
    </source>
</evidence>
<evidence type="ECO:0000256" key="4">
    <source>
        <dbReference type="SAM" id="MobiDB-lite"/>
    </source>
</evidence>
<dbReference type="InterPro" id="IPR000073">
    <property type="entry name" value="AB_hydrolase_1"/>
</dbReference>
<dbReference type="GeneID" id="90075763"/>
<name>A0AAV5QS94_9ASCO</name>
<sequence length="477" mass="53511">MTNYLLLESQPENKYSKLVNNQKIVIIPEFTLECGESLYEVPVAFKTWGKLNEKKNNCMVICHALTGSSDISDWWGPLLGKGKAFDPTKFFIICLNSLGSPYGSASPMTKDPASGERYGPEFPLATIRDDVRIHKKVLDFLGVKQIAAVIGGSMGGMVTLEYPLILGEEYVRSVVALATSARHSAWCISWGEAQRQSIYSDPKYKDGYYDVNDGPVSGLAAARMSALLTYRSRNSFENRFARNDPLQAKNVPKSKLLGHEGSIPENSPVTPKEENWTIHNEGNKNRKHSVSSPSLRAEPPTSPSANISHPKKRPQTFFTAQSYLRYQGDKFIGRYDPNCYISVTRKLDTHDLSRDRYVTNPENPNELIPITMEQQLGKITQPSLIIGIASDGLFTLAEQEYLAKHIPNSVMYTVHSSEGHDAFLLEFMEINNLIIDFEEKHLVDILEQEAIELDNHEDLRMKGGPSLFGESEEVTNW</sequence>
<dbReference type="Gene3D" id="3.40.50.1820">
    <property type="entry name" value="alpha/beta hydrolase"/>
    <property type="match status" value="1"/>
</dbReference>
<dbReference type="InterPro" id="IPR008220">
    <property type="entry name" value="HAT_MetX-like"/>
</dbReference>
<dbReference type="GO" id="GO:0004414">
    <property type="term" value="F:homoserine O-acetyltransferase activity"/>
    <property type="evidence" value="ECO:0007669"/>
    <property type="project" value="TreeGrafter"/>
</dbReference>
<dbReference type="HAMAP" id="MF_00296">
    <property type="entry name" value="MetX_acyltransf"/>
    <property type="match status" value="1"/>
</dbReference>
<feature type="domain" description="AB hydrolase-1" evidence="5">
    <location>
        <begin position="59"/>
        <end position="426"/>
    </location>
</feature>
<protein>
    <submittedName>
        <fullName evidence="6">Homoserine O-acetyltransferase</fullName>
    </submittedName>
</protein>
<dbReference type="PIRSF" id="PIRSF000443">
    <property type="entry name" value="Homoser_Ac_trans"/>
    <property type="match status" value="1"/>
</dbReference>
<dbReference type="NCBIfam" id="TIGR01392">
    <property type="entry name" value="homoserO_Ac_trn"/>
    <property type="match status" value="1"/>
</dbReference>
<evidence type="ECO:0000256" key="1">
    <source>
        <dbReference type="ARBA" id="ARBA00006886"/>
    </source>
</evidence>
<dbReference type="PANTHER" id="PTHR32268">
    <property type="entry name" value="HOMOSERINE O-ACETYLTRANSFERASE"/>
    <property type="match status" value="1"/>
</dbReference>
<evidence type="ECO:0000256" key="2">
    <source>
        <dbReference type="ARBA" id="ARBA00022679"/>
    </source>
</evidence>
<evidence type="ECO:0000313" key="6">
    <source>
        <dbReference type="EMBL" id="GMM37788.1"/>
    </source>
</evidence>
<dbReference type="RefSeq" id="XP_064854784.1">
    <property type="nucleotide sequence ID" value="XM_064998712.1"/>
</dbReference>
<evidence type="ECO:0000313" key="7">
    <source>
        <dbReference type="Proteomes" id="UP001360560"/>
    </source>
</evidence>
<dbReference type="EMBL" id="BTFZ01000012">
    <property type="protein sequence ID" value="GMM37788.1"/>
    <property type="molecule type" value="Genomic_DNA"/>
</dbReference>
<dbReference type="AlphaFoldDB" id="A0AAV5QS94"/>
<dbReference type="PANTHER" id="PTHR32268:SF11">
    <property type="entry name" value="HOMOSERINE O-ACETYLTRANSFERASE"/>
    <property type="match status" value="1"/>
</dbReference>
<dbReference type="GO" id="GO:0009086">
    <property type="term" value="P:methionine biosynthetic process"/>
    <property type="evidence" value="ECO:0007669"/>
    <property type="project" value="TreeGrafter"/>
</dbReference>